<dbReference type="InterPro" id="IPR005018">
    <property type="entry name" value="DOMON_domain"/>
</dbReference>
<evidence type="ECO:0000256" key="2">
    <source>
        <dbReference type="SAM" id="Phobius"/>
    </source>
</evidence>
<dbReference type="PANTHER" id="PTHR10157:SF23">
    <property type="entry name" value="MOXD1 HOMOLOG 1"/>
    <property type="match status" value="1"/>
</dbReference>
<feature type="domain" description="DOMON" evidence="3">
    <location>
        <begin position="47"/>
        <end position="163"/>
    </location>
</feature>
<feature type="transmembrane region" description="Helical" evidence="2">
    <location>
        <begin position="469"/>
        <end position="487"/>
    </location>
</feature>
<dbReference type="OrthoDB" id="19261at2759"/>
<protein>
    <recommendedName>
        <fullName evidence="3">DOMON domain-containing protein</fullName>
    </recommendedName>
</protein>
<feature type="non-terminal residue" evidence="4">
    <location>
        <position position="1"/>
    </location>
</feature>
<evidence type="ECO:0000259" key="3">
    <source>
        <dbReference type="PROSITE" id="PS50836"/>
    </source>
</evidence>
<keyword evidence="2" id="KW-0812">Transmembrane</keyword>
<dbReference type="AlphaFoldDB" id="A0A8J2NTH5"/>
<proteinExistence type="predicted"/>
<dbReference type="GO" id="GO:0004500">
    <property type="term" value="F:dopamine beta-monooxygenase activity"/>
    <property type="evidence" value="ECO:0007669"/>
    <property type="project" value="InterPro"/>
</dbReference>
<dbReference type="GO" id="GO:0042420">
    <property type="term" value="P:dopamine catabolic process"/>
    <property type="evidence" value="ECO:0007669"/>
    <property type="project" value="TreeGrafter"/>
</dbReference>
<feature type="compositionally biased region" description="Low complexity" evidence="1">
    <location>
        <begin position="18"/>
        <end position="30"/>
    </location>
</feature>
<dbReference type="EMBL" id="CAJVCH010047996">
    <property type="protein sequence ID" value="CAG7717707.1"/>
    <property type="molecule type" value="Genomic_DNA"/>
</dbReference>
<comment type="caution">
    <text evidence="4">The sequence shown here is derived from an EMBL/GenBank/DDBJ whole genome shotgun (WGS) entry which is preliminary data.</text>
</comment>
<dbReference type="PANTHER" id="PTHR10157">
    <property type="entry name" value="DOPAMINE BETA HYDROXYLASE RELATED"/>
    <property type="match status" value="1"/>
</dbReference>
<keyword evidence="2" id="KW-1133">Transmembrane helix</keyword>
<organism evidence="4 5">
    <name type="scientific">Allacma fusca</name>
    <dbReference type="NCBI Taxonomy" id="39272"/>
    <lineage>
        <taxon>Eukaryota</taxon>
        <taxon>Metazoa</taxon>
        <taxon>Ecdysozoa</taxon>
        <taxon>Arthropoda</taxon>
        <taxon>Hexapoda</taxon>
        <taxon>Collembola</taxon>
        <taxon>Symphypleona</taxon>
        <taxon>Sminthuridae</taxon>
        <taxon>Allacma</taxon>
    </lineage>
</organism>
<evidence type="ECO:0000256" key="1">
    <source>
        <dbReference type="SAM" id="MobiDB-lite"/>
    </source>
</evidence>
<dbReference type="InterPro" id="IPR045266">
    <property type="entry name" value="DOH_DOMON"/>
</dbReference>
<dbReference type="GO" id="GO:0006589">
    <property type="term" value="P:octopamine biosynthetic process"/>
    <property type="evidence" value="ECO:0007669"/>
    <property type="project" value="TreeGrafter"/>
</dbReference>
<dbReference type="PROSITE" id="PS50836">
    <property type="entry name" value="DOMON"/>
    <property type="match status" value="1"/>
</dbReference>
<dbReference type="GO" id="GO:0030667">
    <property type="term" value="C:secretory granule membrane"/>
    <property type="evidence" value="ECO:0007669"/>
    <property type="project" value="TreeGrafter"/>
</dbReference>
<feature type="region of interest" description="Disordered" evidence="1">
    <location>
        <begin position="1"/>
        <end position="37"/>
    </location>
</feature>
<feature type="transmembrane region" description="Helical" evidence="2">
    <location>
        <begin position="529"/>
        <end position="548"/>
    </location>
</feature>
<feature type="compositionally biased region" description="Polar residues" evidence="1">
    <location>
        <begin position="1"/>
        <end position="16"/>
    </location>
</feature>
<reference evidence="4" key="1">
    <citation type="submission" date="2021-06" db="EMBL/GenBank/DDBJ databases">
        <authorList>
            <person name="Hodson N. C."/>
            <person name="Mongue J. A."/>
            <person name="Jaron S. K."/>
        </authorList>
    </citation>
    <scope>NUCLEOTIDE SEQUENCE</scope>
</reference>
<keyword evidence="5" id="KW-1185">Reference proteome</keyword>
<gene>
    <name evidence="4" type="ORF">AFUS01_LOCUS7148</name>
</gene>
<sequence length="581" mass="65773">VTQPPTTDPATSEPTVTQPPTTDPATSDAPVTEPPFDGFTRSESLSNFLDVTWTVDNRLELVTFNITAFTRGYVGFGFSDHASMVDADFVLGGVYDNNTAYFGDYYATSNGEPQKDIIQSWTFLSAAQSNLVTNLVFQRRFNTNDKQDLRIRNQWTNFIFAIGEDDILNYHSDERGSYAVNILDANLRARSTTSQPTTDDGGSDIPDSVGRITFSSTVTLEFSQVSLIQDLSVEASSRKNISYQPSLHKIIRFNHLCSIVLFNLDLWFSKSQDIGGSEDSDAPGGLESNSWQLHLLETILDPFYSFFVYFTSESDRTRLASFSKMTKIVQRYIFVIETIDEITISKSSCIDHKLENIKVIGKNYQNFSLTFFANKRENFEGQSIEYLVCPVCTTAYEDYKAKGVWDNYLAAPVYETADLFNATIEVVSVFGSPRVAREDGQWDDFTQPLIDQAAVFSSMMAPSFYKHKVVYLSMPHVFDGVLFASGLSKRINFWSISVLKEPMDNMFWIAFVISMILMCYQMIFESNRVCLGVDLVFSVVGIEFMVDIRGRKMYRYSKDRLSSGFLQNGISKYYPMFVGKF</sequence>
<dbReference type="Proteomes" id="UP000708208">
    <property type="component" value="Unassembled WGS sequence"/>
</dbReference>
<dbReference type="GO" id="GO:0042421">
    <property type="term" value="P:norepinephrine biosynthetic process"/>
    <property type="evidence" value="ECO:0007669"/>
    <property type="project" value="TreeGrafter"/>
</dbReference>
<dbReference type="GO" id="GO:0005615">
    <property type="term" value="C:extracellular space"/>
    <property type="evidence" value="ECO:0007669"/>
    <property type="project" value="TreeGrafter"/>
</dbReference>
<evidence type="ECO:0000313" key="4">
    <source>
        <dbReference type="EMBL" id="CAG7717707.1"/>
    </source>
</evidence>
<dbReference type="SMART" id="SM00664">
    <property type="entry name" value="DoH"/>
    <property type="match status" value="1"/>
</dbReference>
<evidence type="ECO:0000313" key="5">
    <source>
        <dbReference type="Proteomes" id="UP000708208"/>
    </source>
</evidence>
<keyword evidence="2" id="KW-0472">Membrane</keyword>
<dbReference type="Pfam" id="PF03351">
    <property type="entry name" value="DOMON"/>
    <property type="match status" value="1"/>
</dbReference>
<dbReference type="InterPro" id="IPR000945">
    <property type="entry name" value="DBH-like"/>
</dbReference>
<accession>A0A8J2NTH5</accession>
<dbReference type="CDD" id="cd09631">
    <property type="entry name" value="DOMON_DOH"/>
    <property type="match status" value="1"/>
</dbReference>
<feature type="transmembrane region" description="Helical" evidence="2">
    <location>
        <begin position="507"/>
        <end position="523"/>
    </location>
</feature>
<name>A0A8J2NTH5_9HEXA</name>